<comment type="caution">
    <text evidence="2">The sequence shown here is derived from an EMBL/GenBank/DDBJ whole genome shotgun (WGS) entry which is preliminary data.</text>
</comment>
<evidence type="ECO:0000313" key="2">
    <source>
        <dbReference type="EMBL" id="KAF7809887.1"/>
    </source>
</evidence>
<reference evidence="2" key="1">
    <citation type="submission" date="2020-09" db="EMBL/GenBank/DDBJ databases">
        <title>Genome-Enabled Discovery of Anthraquinone Biosynthesis in Senna tora.</title>
        <authorList>
            <person name="Kang S.-H."/>
            <person name="Pandey R.P."/>
            <person name="Lee C.-M."/>
            <person name="Sim J.-S."/>
            <person name="Jeong J.-T."/>
            <person name="Choi B.-S."/>
            <person name="Jung M."/>
            <person name="Ginzburg D."/>
            <person name="Zhao K."/>
            <person name="Won S.Y."/>
            <person name="Oh T.-J."/>
            <person name="Yu Y."/>
            <person name="Kim N.-H."/>
            <person name="Lee O.R."/>
            <person name="Lee T.-H."/>
            <person name="Bashyal P."/>
            <person name="Kim T.-S."/>
            <person name="Lee W.-H."/>
            <person name="Kawkins C."/>
            <person name="Kim C.-K."/>
            <person name="Kim J.S."/>
            <person name="Ahn B.O."/>
            <person name="Rhee S.Y."/>
            <person name="Sohng J.K."/>
        </authorList>
    </citation>
    <scope>NUCLEOTIDE SEQUENCE</scope>
    <source>
        <tissue evidence="2">Leaf</tissue>
    </source>
</reference>
<accession>A0A834W5A5</accession>
<proteinExistence type="predicted"/>
<evidence type="ECO:0000256" key="1">
    <source>
        <dbReference type="SAM" id="MobiDB-lite"/>
    </source>
</evidence>
<dbReference type="EMBL" id="JAAIUW010000011">
    <property type="protein sequence ID" value="KAF7809887.1"/>
    <property type="molecule type" value="Genomic_DNA"/>
</dbReference>
<feature type="region of interest" description="Disordered" evidence="1">
    <location>
        <begin position="1"/>
        <end position="28"/>
    </location>
</feature>
<dbReference type="AlphaFoldDB" id="A0A834W5A5"/>
<name>A0A834W5A5_9FABA</name>
<sequence>MGIPRAHAQSPCLHTPSTTTTRAPPWPT</sequence>
<keyword evidence="3" id="KW-1185">Reference proteome</keyword>
<gene>
    <name evidence="2" type="ORF">G2W53_036630</name>
</gene>
<organism evidence="2 3">
    <name type="scientific">Senna tora</name>
    <dbReference type="NCBI Taxonomy" id="362788"/>
    <lineage>
        <taxon>Eukaryota</taxon>
        <taxon>Viridiplantae</taxon>
        <taxon>Streptophyta</taxon>
        <taxon>Embryophyta</taxon>
        <taxon>Tracheophyta</taxon>
        <taxon>Spermatophyta</taxon>
        <taxon>Magnoliopsida</taxon>
        <taxon>eudicotyledons</taxon>
        <taxon>Gunneridae</taxon>
        <taxon>Pentapetalae</taxon>
        <taxon>rosids</taxon>
        <taxon>fabids</taxon>
        <taxon>Fabales</taxon>
        <taxon>Fabaceae</taxon>
        <taxon>Caesalpinioideae</taxon>
        <taxon>Cassia clade</taxon>
        <taxon>Senna</taxon>
    </lineage>
</organism>
<protein>
    <submittedName>
        <fullName evidence="2">Uncharacterized protein</fullName>
    </submittedName>
</protein>
<evidence type="ECO:0000313" key="3">
    <source>
        <dbReference type="Proteomes" id="UP000634136"/>
    </source>
</evidence>
<dbReference type="Proteomes" id="UP000634136">
    <property type="component" value="Unassembled WGS sequence"/>
</dbReference>